<evidence type="ECO:0000313" key="1">
    <source>
        <dbReference type="EMBL" id="KAI9915351.1"/>
    </source>
</evidence>
<organism evidence="1 2">
    <name type="scientific">Peronosclerospora sorghi</name>
    <dbReference type="NCBI Taxonomy" id="230839"/>
    <lineage>
        <taxon>Eukaryota</taxon>
        <taxon>Sar</taxon>
        <taxon>Stramenopiles</taxon>
        <taxon>Oomycota</taxon>
        <taxon>Peronosporomycetes</taxon>
        <taxon>Peronosporales</taxon>
        <taxon>Peronosporaceae</taxon>
        <taxon>Peronosclerospora</taxon>
    </lineage>
</organism>
<sequence length="359" mass="39189">MALSSAFHRSMRLTAVLGRKHYIVFGSSVSLMRRQHFHGLSSLAQVRFRTTRSTANDDGAEFESSANIEQRILAKAMNHVPTHGWTIRALAAGATDLGYPSVAHGMLPRGPVELVEYFMDECLTKLRKTLIANTDKLQTLTVAERLKFGIRTRLEMLEPVLQTWPQGMALGALPQNAPTIAKKLAQLSDEIWYFAGDKSTDLSWYTKRAILTGIYASTELFMLVDKSPGFQDTWAFLDRRIDETIQLGELPQNVNDMIGMASIGLQSLASAATSLAGPLAGQIISNTPLRHAPNPISVVESLLPSSVVSAVASRLSTTSTGSAAVEDETMAFKSKDLKEIDDELEKLGGASVSPERKVK</sequence>
<evidence type="ECO:0000313" key="2">
    <source>
        <dbReference type="Proteomes" id="UP001163321"/>
    </source>
</evidence>
<accession>A0ACC0WCC4</accession>
<name>A0ACC0WCC4_9STRA</name>
<proteinExistence type="predicted"/>
<dbReference type="EMBL" id="CM047582">
    <property type="protein sequence ID" value="KAI9915351.1"/>
    <property type="molecule type" value="Genomic_DNA"/>
</dbReference>
<comment type="caution">
    <text evidence="1">The sequence shown here is derived from an EMBL/GenBank/DDBJ whole genome shotgun (WGS) entry which is preliminary data.</text>
</comment>
<reference evidence="1 2" key="1">
    <citation type="journal article" date="2022" name="bioRxiv">
        <title>The genome of the oomycete Peronosclerospora sorghi, a cosmopolitan pathogen of maize and sorghum, is inflated with dispersed pseudogenes.</title>
        <authorList>
            <person name="Fletcher K."/>
            <person name="Martin F."/>
            <person name="Isakeit T."/>
            <person name="Cavanaugh K."/>
            <person name="Magill C."/>
            <person name="Michelmore R."/>
        </authorList>
    </citation>
    <scope>NUCLEOTIDE SEQUENCE [LARGE SCALE GENOMIC DNA]</scope>
    <source>
        <strain evidence="1">P6</strain>
    </source>
</reference>
<keyword evidence="2" id="KW-1185">Reference proteome</keyword>
<gene>
    <name evidence="1" type="ORF">PsorP6_008103</name>
</gene>
<protein>
    <submittedName>
        <fullName evidence="1">Uncharacterized protein</fullName>
    </submittedName>
</protein>
<dbReference type="Proteomes" id="UP001163321">
    <property type="component" value="Chromosome 3"/>
</dbReference>